<dbReference type="Proteomes" id="UP000245962">
    <property type="component" value="Unassembled WGS sequence"/>
</dbReference>
<organism evidence="2 3">
    <name type="scientific">Marixanthomonas spongiae</name>
    <dbReference type="NCBI Taxonomy" id="2174845"/>
    <lineage>
        <taxon>Bacteria</taxon>
        <taxon>Pseudomonadati</taxon>
        <taxon>Bacteroidota</taxon>
        <taxon>Flavobacteriia</taxon>
        <taxon>Flavobacteriales</taxon>
        <taxon>Flavobacteriaceae</taxon>
        <taxon>Marixanthomonas</taxon>
    </lineage>
</organism>
<proteinExistence type="predicted"/>
<dbReference type="InterPro" id="IPR025366">
    <property type="entry name" value="DUF4270"/>
</dbReference>
<reference evidence="2 3" key="1">
    <citation type="submission" date="2018-04" db="EMBL/GenBank/DDBJ databases">
        <title>Marixanthomonas spongiae HN-E44 sp. nov., isolated from a marine sponge.</title>
        <authorList>
            <person name="Luo L."/>
            <person name="Zhuang L."/>
        </authorList>
    </citation>
    <scope>NUCLEOTIDE SEQUENCE [LARGE SCALE GENOMIC DNA]</scope>
    <source>
        <strain evidence="2 3">HN-E44</strain>
    </source>
</reference>
<name>A0A2U0HZJ0_9FLAO</name>
<dbReference type="OrthoDB" id="1466062at2"/>
<dbReference type="PROSITE" id="PS51257">
    <property type="entry name" value="PROKAR_LIPOPROTEIN"/>
    <property type="match status" value="1"/>
</dbReference>
<evidence type="ECO:0000313" key="2">
    <source>
        <dbReference type="EMBL" id="PVW14239.1"/>
    </source>
</evidence>
<dbReference type="AlphaFoldDB" id="A0A2U0HZJ0"/>
<dbReference type="Pfam" id="PF14092">
    <property type="entry name" value="DUF4270"/>
    <property type="match status" value="1"/>
</dbReference>
<sequence>MKIKNLLPQLAALLFLVVALASCEEDIEIIGTEIVGDNTFIEPDQTNSVLAYSRKLLPIQTNGLTTYQLGVTNNPIYGKSTVSLLSQVTLGKVDPKFGDSTKLDSVVLYIPFFNTSESTGEDTISYTLDSVYGEDPINISMYESNLFLRDLDPESGFEDPQNYYSDLEKKFDNNPSLIGDLIFEIEDFKPSDKGIDLVTYNVNGDTITETIAPGLRVKLPLEFFQQKIIDKEGSSELLSNNNFKDYFRGIYFKAESMTDKGTLFLFDPLSANITLHYSFKNDDDEDDEDTLPLGFTGINVSLLQDELPPNIQTAIENPDVENGDENLYLKGGDGIAAVIQLFGKEDELDANLETGPNGVPDELDMLRSQKPLINEANLTFYVNKDKTAALSKEPQRIMIFDATNGRVLIDYVIDPTGTGNPLTHKTYHLGPLEKDASGDGDFYEIKLTNHVSNLINRDSTNVPLGLVVTDNVVTPNFQDLQNTQSPGLKRVPGTSVLTPKGTVLHGNNSPNQDRKLKLELYYTKPE</sequence>
<feature type="signal peptide" evidence="1">
    <location>
        <begin position="1"/>
        <end position="21"/>
    </location>
</feature>
<dbReference type="EMBL" id="QEHR01000006">
    <property type="protein sequence ID" value="PVW14239.1"/>
    <property type="molecule type" value="Genomic_DNA"/>
</dbReference>
<keyword evidence="3" id="KW-1185">Reference proteome</keyword>
<comment type="caution">
    <text evidence="2">The sequence shown here is derived from an EMBL/GenBank/DDBJ whole genome shotgun (WGS) entry which is preliminary data.</text>
</comment>
<evidence type="ECO:0000313" key="3">
    <source>
        <dbReference type="Proteomes" id="UP000245962"/>
    </source>
</evidence>
<evidence type="ECO:0000256" key="1">
    <source>
        <dbReference type="SAM" id="SignalP"/>
    </source>
</evidence>
<protein>
    <submittedName>
        <fullName evidence="2">DUF4270 domain-containing protein</fullName>
    </submittedName>
</protein>
<dbReference type="RefSeq" id="WP_116694729.1">
    <property type="nucleotide sequence ID" value="NZ_QEHR01000006.1"/>
</dbReference>
<keyword evidence="1" id="KW-0732">Signal</keyword>
<gene>
    <name evidence="2" type="ORF">DDV96_10555</name>
</gene>
<accession>A0A2U0HZJ0</accession>
<feature type="chain" id="PRO_5015496089" evidence="1">
    <location>
        <begin position="22"/>
        <end position="526"/>
    </location>
</feature>